<dbReference type="PANTHER" id="PTHR30404:SF0">
    <property type="entry name" value="N-ACETYLMURAMOYL-L-ALANINE AMIDASE AMIC"/>
    <property type="match status" value="1"/>
</dbReference>
<dbReference type="SMART" id="SM00646">
    <property type="entry name" value="Ami_3"/>
    <property type="match status" value="1"/>
</dbReference>
<accession>A0AAN5AJH6</accession>
<keyword evidence="3" id="KW-0378">Hydrolase</keyword>
<reference evidence="5 6" key="1">
    <citation type="submission" date="2021-12" db="EMBL/GenBank/DDBJ databases">
        <title>Genome sequencing of bacteria with rrn-lacking chromosome and rrn-plasmid.</title>
        <authorList>
            <person name="Anda M."/>
            <person name="Iwasaki W."/>
        </authorList>
    </citation>
    <scope>NUCLEOTIDE SEQUENCE [LARGE SCALE GENOMIC DNA]</scope>
    <source>
        <strain evidence="5 6">NBRC 15940</strain>
    </source>
</reference>
<dbReference type="GO" id="GO:0009253">
    <property type="term" value="P:peptidoglycan catabolic process"/>
    <property type="evidence" value="ECO:0007669"/>
    <property type="project" value="InterPro"/>
</dbReference>
<gene>
    <name evidence="5" type="ORF">PEDI_00230</name>
</gene>
<dbReference type="Pfam" id="PF01520">
    <property type="entry name" value="Amidase_3"/>
    <property type="match status" value="1"/>
</dbReference>
<organism evidence="5 6">
    <name type="scientific">Persicobacter diffluens</name>
    <dbReference type="NCBI Taxonomy" id="981"/>
    <lineage>
        <taxon>Bacteria</taxon>
        <taxon>Pseudomonadati</taxon>
        <taxon>Bacteroidota</taxon>
        <taxon>Cytophagia</taxon>
        <taxon>Cytophagales</taxon>
        <taxon>Persicobacteraceae</taxon>
        <taxon>Persicobacter</taxon>
    </lineage>
</organism>
<evidence type="ECO:0000256" key="1">
    <source>
        <dbReference type="ARBA" id="ARBA00001561"/>
    </source>
</evidence>
<dbReference type="PANTHER" id="PTHR30404">
    <property type="entry name" value="N-ACETYLMURAMOYL-L-ALANINE AMIDASE"/>
    <property type="match status" value="1"/>
</dbReference>
<dbReference type="Proteomes" id="UP001310022">
    <property type="component" value="Unassembled WGS sequence"/>
</dbReference>
<dbReference type="AlphaFoldDB" id="A0AAN5AJH6"/>
<dbReference type="EC" id="3.5.1.28" evidence="2"/>
<evidence type="ECO:0000259" key="4">
    <source>
        <dbReference type="SMART" id="SM00646"/>
    </source>
</evidence>
<evidence type="ECO:0000256" key="2">
    <source>
        <dbReference type="ARBA" id="ARBA00011901"/>
    </source>
</evidence>
<comment type="catalytic activity">
    <reaction evidence="1">
        <text>Hydrolyzes the link between N-acetylmuramoyl residues and L-amino acid residues in certain cell-wall glycopeptides.</text>
        <dbReference type="EC" id="3.5.1.28"/>
    </reaction>
</comment>
<dbReference type="RefSeq" id="WP_338235526.1">
    <property type="nucleotide sequence ID" value="NZ_BQKE01000001.1"/>
</dbReference>
<dbReference type="InterPro" id="IPR050695">
    <property type="entry name" value="N-acetylmuramoyl_amidase_3"/>
</dbReference>
<dbReference type="EMBL" id="BQKE01000001">
    <property type="protein sequence ID" value="GJM59471.1"/>
    <property type="molecule type" value="Genomic_DNA"/>
</dbReference>
<proteinExistence type="predicted"/>
<feature type="domain" description="MurNAc-LAA" evidence="4">
    <location>
        <begin position="282"/>
        <end position="398"/>
    </location>
</feature>
<keyword evidence="6" id="KW-1185">Reference proteome</keyword>
<evidence type="ECO:0000256" key="3">
    <source>
        <dbReference type="ARBA" id="ARBA00022801"/>
    </source>
</evidence>
<evidence type="ECO:0000313" key="6">
    <source>
        <dbReference type="Proteomes" id="UP001310022"/>
    </source>
</evidence>
<comment type="caution">
    <text evidence="5">The sequence shown here is derived from an EMBL/GenBank/DDBJ whole genome shotgun (WGS) entry which is preliminary data.</text>
</comment>
<dbReference type="Gene3D" id="3.40.630.40">
    <property type="entry name" value="Zn-dependent exopeptidases"/>
    <property type="match status" value="1"/>
</dbReference>
<name>A0AAN5AJH6_9BACT</name>
<dbReference type="GO" id="GO:0008745">
    <property type="term" value="F:N-acetylmuramoyl-L-alanine amidase activity"/>
    <property type="evidence" value="ECO:0007669"/>
    <property type="project" value="UniProtKB-EC"/>
</dbReference>
<sequence>MSLPKSFLVAFVLSLCFIFSFGLSAVHGQNGENYEYVSAEVLKGEGVFALLRRFHLIDFSQNLDYFYGLNQLGPKKHLQVGKHYALPLYKVKYNGKSIRSTLGITSWAIAQDIADYNDDMFKAKLKAGDFRKDLELWVPYHMMQDPQLEIAKAKVEEKETIFPIFGPDYEKVEIKDERLDGCVYYVIAGHGGPDPGAIGRYGKYKLYEHEYAYDVALRLARNLISRGAKAYVIIRDEHDGIRDETILKRTEHETCWEGQKIPLNQKARLKQRADVVNSLYKYNKAKGYKYQRAVMVHIDSRKKSQNIDMFLYYQKNSKDSKAFTTSLYKTIEQKYKSKRAGRGYDGTVGTRDLYMLKNLDVPATFLELGNISNPKDQRRIVVPDNRQAIANWLTSGMLKKE</sequence>
<evidence type="ECO:0000313" key="5">
    <source>
        <dbReference type="EMBL" id="GJM59471.1"/>
    </source>
</evidence>
<dbReference type="SUPFAM" id="SSF53187">
    <property type="entry name" value="Zn-dependent exopeptidases"/>
    <property type="match status" value="1"/>
</dbReference>
<protein>
    <recommendedName>
        <fullName evidence="2">N-acetylmuramoyl-L-alanine amidase</fullName>
        <ecNumber evidence="2">3.5.1.28</ecNumber>
    </recommendedName>
</protein>
<dbReference type="InterPro" id="IPR002508">
    <property type="entry name" value="MurNAc-LAA_cat"/>
</dbReference>
<dbReference type="CDD" id="cd02696">
    <property type="entry name" value="MurNAc-LAA"/>
    <property type="match status" value="1"/>
</dbReference>
<dbReference type="GO" id="GO:0030288">
    <property type="term" value="C:outer membrane-bounded periplasmic space"/>
    <property type="evidence" value="ECO:0007669"/>
    <property type="project" value="TreeGrafter"/>
</dbReference>